<evidence type="ECO:0000313" key="1">
    <source>
        <dbReference type="EMBL" id="EMT52969.1"/>
    </source>
</evidence>
<dbReference type="SUPFAM" id="SSF52799">
    <property type="entry name" value="(Phosphotyrosine protein) phosphatases II"/>
    <property type="match status" value="1"/>
</dbReference>
<keyword evidence="2" id="KW-1185">Reference proteome</keyword>
<proteinExistence type="predicted"/>
<dbReference type="GO" id="GO:0004721">
    <property type="term" value="F:phosphoprotein phosphatase activity"/>
    <property type="evidence" value="ECO:0007669"/>
    <property type="project" value="InterPro"/>
</dbReference>
<dbReference type="Gene3D" id="3.90.190.10">
    <property type="entry name" value="Protein tyrosine phosphatase superfamily"/>
    <property type="match status" value="1"/>
</dbReference>
<evidence type="ECO:0000313" key="2">
    <source>
        <dbReference type="Proteomes" id="UP000012081"/>
    </source>
</evidence>
<dbReference type="AlphaFoldDB" id="M8D9M2"/>
<organism evidence="1 2">
    <name type="scientific">Brevibacillus borstelensis AK1</name>
    <dbReference type="NCBI Taxonomy" id="1300222"/>
    <lineage>
        <taxon>Bacteria</taxon>
        <taxon>Bacillati</taxon>
        <taxon>Bacillota</taxon>
        <taxon>Bacilli</taxon>
        <taxon>Bacillales</taxon>
        <taxon>Paenibacillaceae</taxon>
        <taxon>Brevibacillus</taxon>
    </lineage>
</organism>
<name>M8D9M2_9BACL</name>
<dbReference type="GeneID" id="89500979"/>
<dbReference type="Pfam" id="PF13350">
    <property type="entry name" value="Y_phosphatase3"/>
    <property type="match status" value="1"/>
</dbReference>
<sequence>MTPAQQSNTYREGANKIAVDMFKDALDPYSMEISQGLLDVRKEYLQTALDEIKKSYGSYDEYLEKALGLTKEKRKAMQDLLLEGTPKKPEAAQKK</sequence>
<dbReference type="EMBL" id="APBN01000003">
    <property type="protein sequence ID" value="EMT52969.1"/>
    <property type="molecule type" value="Genomic_DNA"/>
</dbReference>
<comment type="caution">
    <text evidence="1">The sequence shown here is derived from an EMBL/GenBank/DDBJ whole genome shotgun (WGS) entry which is preliminary data.</text>
</comment>
<accession>M8D9M2</accession>
<dbReference type="PATRIC" id="fig|1300222.3.peg.1923"/>
<gene>
    <name evidence="1" type="ORF">I532_09327</name>
</gene>
<dbReference type="OrthoDB" id="9815473at2"/>
<dbReference type="Proteomes" id="UP000012081">
    <property type="component" value="Unassembled WGS sequence"/>
</dbReference>
<reference evidence="1 2" key="1">
    <citation type="submission" date="2013-03" db="EMBL/GenBank/DDBJ databases">
        <title>Assembly of a new bacterial strain Brevibacillus borstelensis AK1.</title>
        <authorList>
            <person name="Rajan I."/>
            <person name="PoliReddy D."/>
            <person name="Sugumar T."/>
            <person name="Rathinam K."/>
            <person name="Alqarawi S."/>
            <person name="Khalil A.B."/>
            <person name="Sivakumar N."/>
        </authorList>
    </citation>
    <scope>NUCLEOTIDE SEQUENCE [LARGE SCALE GENOMIC DNA]</scope>
    <source>
        <strain evidence="1 2">AK1</strain>
    </source>
</reference>
<protein>
    <submittedName>
        <fullName evidence="1">Protein-tyrosine-phosphatase</fullName>
    </submittedName>
</protein>
<dbReference type="InterPro" id="IPR029021">
    <property type="entry name" value="Prot-tyrosine_phosphatase-like"/>
</dbReference>
<dbReference type="InterPro" id="IPR026893">
    <property type="entry name" value="Tyr/Ser_Pase_IphP-type"/>
</dbReference>
<dbReference type="RefSeq" id="WP_003387819.1">
    <property type="nucleotide sequence ID" value="NZ_APBN01000003.1"/>
</dbReference>
<dbReference type="STRING" id="1300222.I532_09327"/>